<sequence>MINRQSSQNITIEIYFNPYAFHESITKYQIENDGDWIKTKNGYMMREFGNYAILIYPILSQDNDIVMSLSEKLDNLDRFRESLMKPGNFKDSITLHVTENEITTSLDLDLQEIVGLSLVNDVISQKGVRFKENEDLTYVSVSIKRPLTSNSLSEYFSKIAYALKLYYKIREEQEDIALKTSLQFVNFL</sequence>
<proteinExistence type="predicted"/>
<dbReference type="AlphaFoldDB" id="A0A6A9QKA7"/>
<accession>A0A6A9QKA7</accession>
<dbReference type="OrthoDB" id="36571at2157"/>
<dbReference type="EMBL" id="WGGD01000005">
    <property type="protein sequence ID" value="MUN29456.1"/>
    <property type="molecule type" value="Genomic_DNA"/>
</dbReference>
<evidence type="ECO:0000313" key="2">
    <source>
        <dbReference type="Proteomes" id="UP000470772"/>
    </source>
</evidence>
<dbReference type="Proteomes" id="UP000470772">
    <property type="component" value="Unassembled WGS sequence"/>
</dbReference>
<name>A0A6A9QKA7_SULME</name>
<protein>
    <submittedName>
        <fullName evidence="1">Uncharacterized protein</fullName>
    </submittedName>
</protein>
<comment type="caution">
    <text evidence="1">The sequence shown here is derived from an EMBL/GenBank/DDBJ whole genome shotgun (WGS) entry which is preliminary data.</text>
</comment>
<keyword evidence="2" id="KW-1185">Reference proteome</keyword>
<evidence type="ECO:0000313" key="1">
    <source>
        <dbReference type="EMBL" id="MUN29456.1"/>
    </source>
</evidence>
<organism evidence="1 2">
    <name type="scientific">Sulfuracidifex metallicus DSM 6482 = JCM 9184</name>
    <dbReference type="NCBI Taxonomy" id="523847"/>
    <lineage>
        <taxon>Archaea</taxon>
        <taxon>Thermoproteota</taxon>
        <taxon>Thermoprotei</taxon>
        <taxon>Sulfolobales</taxon>
        <taxon>Sulfolobaceae</taxon>
        <taxon>Sulfuracidifex</taxon>
    </lineage>
</organism>
<dbReference type="RefSeq" id="WP_054838289.1">
    <property type="nucleotide sequence ID" value="NZ_BBBY01000007.1"/>
</dbReference>
<reference evidence="1 2" key="1">
    <citation type="submission" date="2019-10" db="EMBL/GenBank/DDBJ databases">
        <title>Sequencing and Assembly of Multiple Reported Metal-Biooxidizing Members of the Extremely Thermoacidophilic Archaeal Family Sulfolobaceae.</title>
        <authorList>
            <person name="Counts J.A."/>
            <person name="Kelly R.M."/>
        </authorList>
    </citation>
    <scope>NUCLEOTIDE SEQUENCE [LARGE SCALE GENOMIC DNA]</scope>
    <source>
        <strain evidence="1 2">DSM 6482</strain>
    </source>
</reference>
<gene>
    <name evidence="1" type="ORF">GC250_08405</name>
</gene>